<sequence length="312" mass="36490">MSQTYLSSQTDEDFYRARNKAFFNELQHILNPEEATLISFTDIKKLLKPKNEVYKGMQVVPVNLIAGSEGRYNDFDNHFLPKSNFLKARWERVDMAHLTDVTLPPISLYELGGLYFVRDGNHRVSVAKMKGIEAIDAEVVSLQSEIKLKPGSTKDEMIHQVINYEKRVFYSETNFGDITDCWCLDFTSPGQYDLIYNHILIHKYYINMDKEEEIPLEDAILSWYKNVYLPVIEAVRKHRIGKKFKGKTESDIYVFLIKYWDELKQKLGNDFSLDAAAEDFKNKYGKKTFFHIIKNLKAKIQMMKLLKKHTQA</sequence>
<dbReference type="RefSeq" id="WP_184651550.1">
    <property type="nucleotide sequence ID" value="NZ_JACHFR010000001.1"/>
</dbReference>
<dbReference type="Proteomes" id="UP000578697">
    <property type="component" value="Unassembled WGS sequence"/>
</dbReference>
<dbReference type="Proteomes" id="UP000593591">
    <property type="component" value="Chromosome"/>
</dbReference>
<accession>A0A840S6F0</accession>
<proteinExistence type="predicted"/>
<name>A0A840S6F0_9SPIR</name>
<evidence type="ECO:0000313" key="1">
    <source>
        <dbReference type="EMBL" id="MBB5218119.1"/>
    </source>
</evidence>
<protein>
    <submittedName>
        <fullName evidence="2">Transcriptional regulator</fullName>
    </submittedName>
</protein>
<evidence type="ECO:0000313" key="3">
    <source>
        <dbReference type="Proteomes" id="UP000578697"/>
    </source>
</evidence>
<keyword evidence="3" id="KW-1185">Reference proteome</keyword>
<dbReference type="KEGG" id="trc:DYE49_06770"/>
<reference evidence="1 3" key="2">
    <citation type="submission" date="2020-08" db="EMBL/GenBank/DDBJ databases">
        <title>Genomic Encyclopedia of Type Strains, Phase IV (KMG-IV): sequencing the most valuable type-strain genomes for metagenomic binning, comparative biology and taxonomic classification.</title>
        <authorList>
            <person name="Goeker M."/>
        </authorList>
    </citation>
    <scope>NUCLEOTIDE SEQUENCE [LARGE SCALE GENOMIC DNA]</scope>
    <source>
        <strain evidence="1 3">DSM 103679</strain>
    </source>
</reference>
<reference evidence="2 4" key="1">
    <citation type="submission" date="2018-08" db="EMBL/GenBank/DDBJ databases">
        <title>The first complete genome of Treponema rectale (CHPAT), a commensal spirochete of the bovine rectum.</title>
        <authorList>
            <person name="Staton G.J."/>
            <person name="Clegg S.R."/>
            <person name="Carter S.D."/>
            <person name="Radford A.D."/>
            <person name="Darby A."/>
            <person name="Hall N."/>
            <person name="Birtles R.J."/>
            <person name="Evans N.J."/>
        </authorList>
    </citation>
    <scope>NUCLEOTIDE SEQUENCE [LARGE SCALE GENOMIC DNA]</scope>
    <source>
        <strain evidence="2 4">CHPA</strain>
    </source>
</reference>
<evidence type="ECO:0000313" key="4">
    <source>
        <dbReference type="Proteomes" id="UP000593591"/>
    </source>
</evidence>
<organism evidence="1 3">
    <name type="scientific">Treponema rectale</name>
    <dbReference type="NCBI Taxonomy" id="744512"/>
    <lineage>
        <taxon>Bacteria</taxon>
        <taxon>Pseudomonadati</taxon>
        <taxon>Spirochaetota</taxon>
        <taxon>Spirochaetia</taxon>
        <taxon>Spirochaetales</taxon>
        <taxon>Treponemataceae</taxon>
        <taxon>Treponema</taxon>
    </lineage>
</organism>
<evidence type="ECO:0000313" key="2">
    <source>
        <dbReference type="EMBL" id="QOS40171.1"/>
    </source>
</evidence>
<gene>
    <name evidence="2" type="ORF">DYE49_06770</name>
    <name evidence="1" type="ORF">HNP77_000463</name>
</gene>
<dbReference type="EMBL" id="JACHFR010000001">
    <property type="protein sequence ID" value="MBB5218119.1"/>
    <property type="molecule type" value="Genomic_DNA"/>
</dbReference>
<dbReference type="EMBL" id="CP031517">
    <property type="protein sequence ID" value="QOS40171.1"/>
    <property type="molecule type" value="Genomic_DNA"/>
</dbReference>
<dbReference type="AlphaFoldDB" id="A0A840S6F0"/>
<dbReference type="SUPFAM" id="SSF110849">
    <property type="entry name" value="ParB/Sulfiredoxin"/>
    <property type="match status" value="1"/>
</dbReference>
<dbReference type="InterPro" id="IPR036086">
    <property type="entry name" value="ParB/Sulfiredoxin_sf"/>
</dbReference>